<dbReference type="EMBL" id="RAPN01000001">
    <property type="protein sequence ID" value="RKD91540.1"/>
    <property type="molecule type" value="Genomic_DNA"/>
</dbReference>
<dbReference type="NCBIfam" id="TIGR04183">
    <property type="entry name" value="Por_Secre_tail"/>
    <property type="match status" value="1"/>
</dbReference>
<dbReference type="Pfam" id="PF17963">
    <property type="entry name" value="Big_9"/>
    <property type="match status" value="1"/>
</dbReference>
<evidence type="ECO:0000313" key="3">
    <source>
        <dbReference type="EMBL" id="RKD91540.1"/>
    </source>
</evidence>
<keyword evidence="4" id="KW-1185">Reference proteome</keyword>
<dbReference type="SUPFAM" id="SSF51445">
    <property type="entry name" value="(Trans)glycosidases"/>
    <property type="match status" value="1"/>
</dbReference>
<feature type="chain" id="PRO_5019550349" evidence="1">
    <location>
        <begin position="25"/>
        <end position="882"/>
    </location>
</feature>
<dbReference type="AlphaFoldDB" id="A0A419W7Y7"/>
<dbReference type="Gene3D" id="3.20.20.80">
    <property type="entry name" value="Glycosidases"/>
    <property type="match status" value="1"/>
</dbReference>
<reference evidence="3 4" key="1">
    <citation type="submission" date="2018-09" db="EMBL/GenBank/DDBJ databases">
        <title>Genomic Encyclopedia of Archaeal and Bacterial Type Strains, Phase II (KMG-II): from individual species to whole genera.</title>
        <authorList>
            <person name="Goeker M."/>
        </authorList>
    </citation>
    <scope>NUCLEOTIDE SEQUENCE [LARGE SCALE GENOMIC DNA]</scope>
    <source>
        <strain evidence="3 4">DSM 27148</strain>
    </source>
</reference>
<protein>
    <submittedName>
        <fullName evidence="3">Putative secreted protein (Por secretion system target)</fullName>
    </submittedName>
</protein>
<evidence type="ECO:0000259" key="2">
    <source>
        <dbReference type="Pfam" id="PF18962"/>
    </source>
</evidence>
<dbReference type="InterPro" id="IPR017853">
    <property type="entry name" value="GH"/>
</dbReference>
<sequence>MKRDLAFAGLLCLLFLFSTQNIYAKQKELDWAELSTCTDNTTIPFKAKGDYFSVWDGKDYTKLFLKGINLGISVPGTLPGELAASSEQYAKWFDQMKQIGYNNIRLYTLHYPRFYEELRKYNLAHPQSPLLLFQGIWLEEPETDLDLYNKTTSFETEIEEVINCVHGNATLDTRFGKAYGTFTADVSQWVIGYIIGREVFPGEITVTNDAHSDNAFTGNFLSISEATASETWICSRMDKTITYEYQQYATQRPVCFSSWPTLDPLTHPTEANRYEGLEDRESIDLSKVDGSNAQAGFFVSYHAYPYYPDFMSDQPEYTTYYDSYGPNSYLGYLYDLKSHYENIPLVVAEFGVPTSWGIAHLAQSNMHHGGISEEKQGIYTIRMLENIEEAGLAGGMQFSWIDEWFKQAWITNPLSDENRRYVWHNITNPEQNFGVISFDAPQSKKTTIGSYSSASAIQKVKASADPTYFHVDILSNTKKDIKDGEYWIAFDTYSADAGESILPDGESITKDGQTLRAEFALQVDLNDTVANLYVTKAYDTYGIKLLDRLDTIVSTVTDGEDWNPVRWKVNYSRNDIQYIGRIKITPSSSPYGSLDPIYWNSDSISIALPWTLLNFRDPSHKKVTYYTSNNDGGTINVLTRDSTSTGIAMTVVHQSEVFQTDRYAWEDWEPRDLIDNPPLERLKQSALYIEDHLSEFNSAPVANCDNYEVNVGEYIEVSAANGLLANDMDFDSEDIEVVIPDGYSTMQGNLYVHPNGSFEYEPFETASGTDQFMYYATDGDQYSRLVTVTITLNTSGTSASSPVAEAATIVYPNPTTGQFKINISEGTKISDLQISSSTGFMIKQIEEISNDQTIDMSNQLPGIYNISFIVNNQRVTEKLIKY</sequence>
<dbReference type="Proteomes" id="UP000283387">
    <property type="component" value="Unassembled WGS sequence"/>
</dbReference>
<feature type="domain" description="Secretion system C-terminal sorting" evidence="2">
    <location>
        <begin position="810"/>
        <end position="880"/>
    </location>
</feature>
<dbReference type="Pfam" id="PF18962">
    <property type="entry name" value="Por_Secre_tail"/>
    <property type="match status" value="1"/>
</dbReference>
<evidence type="ECO:0000313" key="4">
    <source>
        <dbReference type="Proteomes" id="UP000283387"/>
    </source>
</evidence>
<feature type="signal peptide" evidence="1">
    <location>
        <begin position="1"/>
        <end position="24"/>
    </location>
</feature>
<proteinExistence type="predicted"/>
<keyword evidence="1" id="KW-0732">Signal</keyword>
<evidence type="ECO:0000256" key="1">
    <source>
        <dbReference type="SAM" id="SignalP"/>
    </source>
</evidence>
<dbReference type="RefSeq" id="WP_120272831.1">
    <property type="nucleotide sequence ID" value="NZ_RAPN01000001.1"/>
</dbReference>
<organism evidence="3 4">
    <name type="scientific">Mangrovibacterium diazotrophicum</name>
    <dbReference type="NCBI Taxonomy" id="1261403"/>
    <lineage>
        <taxon>Bacteria</taxon>
        <taxon>Pseudomonadati</taxon>
        <taxon>Bacteroidota</taxon>
        <taxon>Bacteroidia</taxon>
        <taxon>Marinilabiliales</taxon>
        <taxon>Prolixibacteraceae</taxon>
        <taxon>Mangrovibacterium</taxon>
    </lineage>
</organism>
<gene>
    <name evidence="3" type="ORF">BC643_1896</name>
</gene>
<dbReference type="OrthoDB" id="1110367at2"/>
<comment type="caution">
    <text evidence="3">The sequence shown here is derived from an EMBL/GenBank/DDBJ whole genome shotgun (WGS) entry which is preliminary data.</text>
</comment>
<name>A0A419W7Y7_9BACT</name>
<accession>A0A419W7Y7</accession>
<dbReference type="InterPro" id="IPR026444">
    <property type="entry name" value="Secre_tail"/>
</dbReference>